<name>A0A928Z3D4_9CYAN</name>
<dbReference type="Proteomes" id="UP000625316">
    <property type="component" value="Unassembled WGS sequence"/>
</dbReference>
<comment type="caution">
    <text evidence="1">The sequence shown here is derived from an EMBL/GenBank/DDBJ whole genome shotgun (WGS) entry which is preliminary data.</text>
</comment>
<dbReference type="AlphaFoldDB" id="A0A928Z3D4"/>
<gene>
    <name evidence="1" type="ORF">IQ266_12545</name>
</gene>
<evidence type="ECO:0000313" key="2">
    <source>
        <dbReference type="Proteomes" id="UP000625316"/>
    </source>
</evidence>
<proteinExistence type="predicted"/>
<protein>
    <recommendedName>
        <fullName evidence="3">CTP-dependent riboflavin kinase</fullName>
    </recommendedName>
</protein>
<reference evidence="1" key="1">
    <citation type="submission" date="2020-10" db="EMBL/GenBank/DDBJ databases">
        <authorList>
            <person name="Castelo-Branco R."/>
            <person name="Eusebio N."/>
            <person name="Adriana R."/>
            <person name="Vieira A."/>
            <person name="Brugerolle De Fraissinette N."/>
            <person name="Rezende De Castro R."/>
            <person name="Schneider M.P."/>
            <person name="Vasconcelos V."/>
            <person name="Leao P.N."/>
        </authorList>
    </citation>
    <scope>NUCLEOTIDE SEQUENCE</scope>
    <source>
        <strain evidence="1">LEGE 11480</strain>
    </source>
</reference>
<dbReference type="RefSeq" id="WP_264325389.1">
    <property type="nucleotide sequence ID" value="NZ_JADEXQ010000038.1"/>
</dbReference>
<evidence type="ECO:0008006" key="3">
    <source>
        <dbReference type="Google" id="ProtNLM"/>
    </source>
</evidence>
<keyword evidence="2" id="KW-1185">Reference proteome</keyword>
<organism evidence="1 2">
    <name type="scientific">Romeriopsis navalis LEGE 11480</name>
    <dbReference type="NCBI Taxonomy" id="2777977"/>
    <lineage>
        <taxon>Bacteria</taxon>
        <taxon>Bacillati</taxon>
        <taxon>Cyanobacteriota</taxon>
        <taxon>Cyanophyceae</taxon>
        <taxon>Leptolyngbyales</taxon>
        <taxon>Leptolyngbyaceae</taxon>
        <taxon>Romeriopsis</taxon>
        <taxon>Romeriopsis navalis</taxon>
    </lineage>
</organism>
<dbReference type="EMBL" id="JADEXQ010000038">
    <property type="protein sequence ID" value="MBE9030559.1"/>
    <property type="molecule type" value="Genomic_DNA"/>
</dbReference>
<accession>A0A928Z3D4</accession>
<evidence type="ECO:0000313" key="1">
    <source>
        <dbReference type="EMBL" id="MBE9030559.1"/>
    </source>
</evidence>
<sequence length="151" mass="16879">MSIAVLKLHGIVQPGHQVASGLAPDSPYPAGTIALQTSHFLERGLDLGPYYAGTLNISIAPQQFQLLLPDYTFPDVQWIEGFDVETFSFLHCELRWNDCTAASLLYYPHPETKINHFQDPSIVEILAPRLEGIRYGDRVTLQFNPRAIAIT</sequence>